<dbReference type="Gene3D" id="3.90.320.10">
    <property type="match status" value="1"/>
</dbReference>
<keyword evidence="3" id="KW-0547">Nucleotide-binding</keyword>
<dbReference type="InterPro" id="IPR027417">
    <property type="entry name" value="P-loop_NTPase"/>
</dbReference>
<evidence type="ECO:0000256" key="1">
    <source>
        <dbReference type="SAM" id="MobiDB-lite"/>
    </source>
</evidence>
<feature type="region of interest" description="Disordered" evidence="1">
    <location>
        <begin position="950"/>
        <end position="985"/>
    </location>
</feature>
<feature type="compositionally biased region" description="Basic and acidic residues" evidence="1">
    <location>
        <begin position="950"/>
        <end position="959"/>
    </location>
</feature>
<dbReference type="InterPro" id="IPR014153">
    <property type="entry name" value="Ds_break_AddB"/>
</dbReference>
<protein>
    <submittedName>
        <fullName evidence="3">Helicase</fullName>
    </submittedName>
</protein>
<feature type="domain" description="PD-(D/E)XK endonuclease-like" evidence="2">
    <location>
        <begin position="719"/>
        <end position="925"/>
    </location>
</feature>
<proteinExistence type="predicted"/>
<dbReference type="Pfam" id="PF12705">
    <property type="entry name" value="PDDEXK_1"/>
    <property type="match status" value="1"/>
</dbReference>
<evidence type="ECO:0000313" key="3">
    <source>
        <dbReference type="EMBL" id="KEJ97083.1"/>
    </source>
</evidence>
<dbReference type="InterPro" id="IPR038726">
    <property type="entry name" value="PDDEXK_AddAB-type"/>
</dbReference>
<comment type="caution">
    <text evidence="3">The sequence shown here is derived from an EMBL/GenBank/DDBJ whole genome shotgun (WGS) entry which is preliminary data.</text>
</comment>
<keyword evidence="3" id="KW-0067">ATP-binding</keyword>
<dbReference type="OrthoDB" id="9780606at2"/>
<reference evidence="3 4" key="1">
    <citation type="submission" date="2014-01" db="EMBL/GenBank/DDBJ databases">
        <title>Sulfitobacter sp. H3 (MCCC 1A00686) Genome Sequencing.</title>
        <authorList>
            <person name="Lai Q."/>
            <person name="Hong Z."/>
        </authorList>
    </citation>
    <scope>NUCLEOTIDE SEQUENCE [LARGE SCALE GENOMIC DNA]</scope>
    <source>
        <strain evidence="3 4">H3</strain>
    </source>
</reference>
<keyword evidence="4" id="KW-1185">Reference proteome</keyword>
<name>A0A073J3C0_9RHOB</name>
<dbReference type="NCBIfam" id="TIGR02786">
    <property type="entry name" value="addB_alphas"/>
    <property type="match status" value="1"/>
</dbReference>
<dbReference type="InterPro" id="IPR011604">
    <property type="entry name" value="PDDEXK-like_dom_sf"/>
</dbReference>
<sequence>MFEPTDTPRLFGLPPGVDFPAALIDGLRDRLPDTDPAAIARVDLIVNTTRMQRRLRTLFDAGPAGLLPRVHLVTGLDSLLTGPVPPPAVPPLRRRLELIQLVSGLLDRQTELAPRASLFDLSDSLAALLDEMQGEGVPIEAVADLDVSDQSGHWERAKTFIKIAETYLGPRTDQMDGQARHRAVVTALIDQWEREPPQHPVIVAGSTGSRGTVQMLMQAVARLPQGAVVLPGFDFEMPPEVWSNLSDGLLAEDHPQYRFQSIAQALDMRATQVAAWTQTPPPDPVRNKLVSLALRPAPVTDAWLIEGPKLDGLAGALDGVTMVNAETPRAEALAIAMRLRMAAERGETAALITPDRMLGRQVTAALDRWDILPDDSAGVPLHLSPPGRLLRHTASLLRDTLDAEALLTLLKHPLVHSTPTRNQHQLNTQRLELQIRKDGLPYPTPETLVATAGHAVGDGDERARITAWAEWLAATVCDRDTAEDLALSDWVTLHRELTEALAGGEEAAGSGGLWEKKAGAEARRIMDSLADEAELGGAMSAADYTDLIGALLAGGEVRDRDAPFAGVMIWGTLEARVQGADLVILGGMNDGTWPEAPAPDPWLNRVMRHKAGLLLPERRIGLAAHDFQQAVAAPEVWITRAVRSDDAETIPSRWINRMQNLLLGLPSQGGPDALKAAQARGDVWLARARALEEATPVDPAPRPSPRPPVAARPRTLYVTDIQRLIRDPYAVYAKHCLRLRPLNPLVQDPDVRLRGIVLHEIMERFLPMTLADPSTLTADHLVRTADAVLAEVVPWPTFRTLWQARIARVADWFVAQEAERRKTATPLALEKDAQGTLLLDDIGMTIACRADRIDETSDGSAILYDYKTGSAPKPAVQKHFDKQLLIEAAILEEGGFKSVGMRPVAGAIYIGLGSTPEEVAAPLLDEPPEKTLEDLRVLLGAYLDPEKGFTARRAPRSELNEEDYDQLARYGEWDTGTKPTPEDVT</sequence>
<dbReference type="RefSeq" id="WP_037922710.1">
    <property type="nucleotide sequence ID" value="NZ_CP054599.1"/>
</dbReference>
<keyword evidence="3" id="KW-0378">Hydrolase</keyword>
<dbReference type="Proteomes" id="UP000027746">
    <property type="component" value="Unassembled WGS sequence"/>
</dbReference>
<dbReference type="AlphaFoldDB" id="A0A073J3C0"/>
<organism evidence="3 4">
    <name type="scientific">Pseudosulfitobacter pseudonitzschiae</name>
    <dbReference type="NCBI Taxonomy" id="1402135"/>
    <lineage>
        <taxon>Bacteria</taxon>
        <taxon>Pseudomonadati</taxon>
        <taxon>Pseudomonadota</taxon>
        <taxon>Alphaproteobacteria</taxon>
        <taxon>Rhodobacterales</taxon>
        <taxon>Roseobacteraceae</taxon>
        <taxon>Pseudosulfitobacter</taxon>
    </lineage>
</organism>
<keyword evidence="3" id="KW-0347">Helicase</keyword>
<evidence type="ECO:0000313" key="4">
    <source>
        <dbReference type="Proteomes" id="UP000027746"/>
    </source>
</evidence>
<gene>
    <name evidence="3" type="ORF">SUH3_09930</name>
</gene>
<dbReference type="EMBL" id="JAMD01000002">
    <property type="protein sequence ID" value="KEJ97083.1"/>
    <property type="molecule type" value="Genomic_DNA"/>
</dbReference>
<dbReference type="GeneID" id="68868063"/>
<dbReference type="GO" id="GO:0004386">
    <property type="term" value="F:helicase activity"/>
    <property type="evidence" value="ECO:0007669"/>
    <property type="project" value="UniProtKB-KW"/>
</dbReference>
<dbReference type="SUPFAM" id="SSF52540">
    <property type="entry name" value="P-loop containing nucleoside triphosphate hydrolases"/>
    <property type="match status" value="1"/>
</dbReference>
<accession>A0A073J3C0</accession>
<evidence type="ECO:0000259" key="2">
    <source>
        <dbReference type="Pfam" id="PF12705"/>
    </source>
</evidence>